<keyword evidence="1" id="KW-0812">Transmembrane</keyword>
<evidence type="ECO:0000313" key="3">
    <source>
        <dbReference type="EMBL" id="GAA4720976.1"/>
    </source>
</evidence>
<dbReference type="EMBL" id="BAABID010000004">
    <property type="protein sequence ID" value="GAA4720976.1"/>
    <property type="molecule type" value="Genomic_DNA"/>
</dbReference>
<proteinExistence type="predicted"/>
<keyword evidence="4" id="KW-1185">Reference proteome</keyword>
<dbReference type="Pfam" id="PF13559">
    <property type="entry name" value="DUF4129"/>
    <property type="match status" value="1"/>
</dbReference>
<protein>
    <submittedName>
        <fullName evidence="3">DUF4129 domain-containing protein</fullName>
    </submittedName>
</protein>
<reference evidence="4" key="1">
    <citation type="journal article" date="2019" name="Int. J. Syst. Evol. Microbiol.">
        <title>The Global Catalogue of Microorganisms (GCM) 10K type strain sequencing project: providing services to taxonomists for standard genome sequencing and annotation.</title>
        <authorList>
            <consortium name="The Broad Institute Genomics Platform"/>
            <consortium name="The Broad Institute Genome Sequencing Center for Infectious Disease"/>
            <person name="Wu L."/>
            <person name="Ma J."/>
        </authorList>
    </citation>
    <scope>NUCLEOTIDE SEQUENCE [LARGE SCALE GENOMIC DNA]</scope>
    <source>
        <strain evidence="4">JCM 18063</strain>
    </source>
</reference>
<keyword evidence="1" id="KW-1133">Transmembrane helix</keyword>
<gene>
    <name evidence="3" type="ORF">GCM10023216_07550</name>
</gene>
<evidence type="ECO:0000259" key="2">
    <source>
        <dbReference type="Pfam" id="PF13559"/>
    </source>
</evidence>
<organism evidence="3 4">
    <name type="scientific">Isoptericola chiayiensis</name>
    <dbReference type="NCBI Taxonomy" id="579446"/>
    <lineage>
        <taxon>Bacteria</taxon>
        <taxon>Bacillati</taxon>
        <taxon>Actinomycetota</taxon>
        <taxon>Actinomycetes</taxon>
        <taxon>Micrococcales</taxon>
        <taxon>Promicromonosporaceae</taxon>
        <taxon>Isoptericola</taxon>
    </lineage>
</organism>
<keyword evidence="1" id="KW-0472">Membrane</keyword>
<sequence>MVTPATGAVGLLTAPLAAAVPVDPDRPTARRWLLEELSRPEYSTDQTLLSRFVEWFTGLFEGLEAVAVSPGRLAVVVALVLGLVVAVAWWVAGPARLRRRTRPASAVVHGDDVRTAAQLTAAADDAAARGDWSLAVLERFRATVRGLEERAVLDERPGRTAREAADDAAARLPDLARDLHDAATVFDDVCYGHLPAGPADDATLRDLEHRVSAARPAVAAP</sequence>
<dbReference type="InterPro" id="IPR025403">
    <property type="entry name" value="TgpA-like_C"/>
</dbReference>
<feature type="domain" description="Protein-glutamine gamma-glutamyltransferase-like C-terminal" evidence="2">
    <location>
        <begin position="139"/>
        <end position="207"/>
    </location>
</feature>
<comment type="caution">
    <text evidence="3">The sequence shown here is derived from an EMBL/GenBank/DDBJ whole genome shotgun (WGS) entry which is preliminary data.</text>
</comment>
<evidence type="ECO:0000313" key="4">
    <source>
        <dbReference type="Proteomes" id="UP001500956"/>
    </source>
</evidence>
<evidence type="ECO:0000256" key="1">
    <source>
        <dbReference type="SAM" id="Phobius"/>
    </source>
</evidence>
<name>A0ABP8Y587_9MICO</name>
<feature type="transmembrane region" description="Helical" evidence="1">
    <location>
        <begin position="73"/>
        <end position="92"/>
    </location>
</feature>
<dbReference type="Proteomes" id="UP001500956">
    <property type="component" value="Unassembled WGS sequence"/>
</dbReference>
<accession>A0ABP8Y587</accession>